<name>A0A845ATT5_9SPHN</name>
<dbReference type="EMBL" id="WTYE01000001">
    <property type="protein sequence ID" value="MXP32919.1"/>
    <property type="molecule type" value="Genomic_DNA"/>
</dbReference>
<gene>
    <name evidence="2" type="ORF">GRI94_13900</name>
</gene>
<proteinExistence type="predicted"/>
<accession>A0A845ATT5</accession>
<dbReference type="PANTHER" id="PTHR34980">
    <property type="entry name" value="INNER MEMBRANE PROTEIN-RELATED-RELATED"/>
    <property type="match status" value="1"/>
</dbReference>
<keyword evidence="1" id="KW-1133">Transmembrane helix</keyword>
<comment type="caution">
    <text evidence="2">The sequence shown here is derived from an EMBL/GenBank/DDBJ whole genome shotgun (WGS) entry which is preliminary data.</text>
</comment>
<evidence type="ECO:0000256" key="1">
    <source>
        <dbReference type="SAM" id="Phobius"/>
    </source>
</evidence>
<reference evidence="2 3" key="1">
    <citation type="submission" date="2019-12" db="EMBL/GenBank/DDBJ databases">
        <title>Genomic-based taxomic classification of the family Erythrobacteraceae.</title>
        <authorList>
            <person name="Xu L."/>
        </authorList>
    </citation>
    <scope>NUCLEOTIDE SEQUENCE [LARGE SCALE GENOMIC DNA]</scope>
    <source>
        <strain evidence="2 3">JCM 16677</strain>
    </source>
</reference>
<evidence type="ECO:0000313" key="2">
    <source>
        <dbReference type="EMBL" id="MXP32919.1"/>
    </source>
</evidence>
<feature type="transmembrane region" description="Helical" evidence="1">
    <location>
        <begin position="102"/>
        <end position="129"/>
    </location>
</feature>
<keyword evidence="1" id="KW-0812">Transmembrane</keyword>
<dbReference type="Proteomes" id="UP000446786">
    <property type="component" value="Unassembled WGS sequence"/>
</dbReference>
<dbReference type="InterPro" id="IPR008523">
    <property type="entry name" value="DUF805"/>
</dbReference>
<feature type="transmembrane region" description="Helical" evidence="1">
    <location>
        <begin position="21"/>
        <end position="45"/>
    </location>
</feature>
<evidence type="ECO:0000313" key="3">
    <source>
        <dbReference type="Proteomes" id="UP000446786"/>
    </source>
</evidence>
<protein>
    <submittedName>
        <fullName evidence="2">DUF805 domain-containing protein</fullName>
    </submittedName>
</protein>
<keyword evidence="3" id="KW-1185">Reference proteome</keyword>
<dbReference type="GO" id="GO:0005886">
    <property type="term" value="C:plasma membrane"/>
    <property type="evidence" value="ECO:0007669"/>
    <property type="project" value="TreeGrafter"/>
</dbReference>
<sequence length="152" mass="17014">MEWMILPFRRYFDFQGRSRRMEFWMFAVLNLLVYLVIGGLTFGIGGGIDALSGVDPDDTMALYSGMFSGVGLLFALWGLIVFIPSIAVSVRRLHDRDMSGWWYLGFIVASLIPFIGFLASLAFLVLMFLPGTEGPNRFGPDPKNPNDASVFE</sequence>
<organism evidence="2 3">
    <name type="scientific">Parerythrobacter jejuensis</name>
    <dbReference type="NCBI Taxonomy" id="795812"/>
    <lineage>
        <taxon>Bacteria</taxon>
        <taxon>Pseudomonadati</taxon>
        <taxon>Pseudomonadota</taxon>
        <taxon>Alphaproteobacteria</taxon>
        <taxon>Sphingomonadales</taxon>
        <taxon>Erythrobacteraceae</taxon>
        <taxon>Parerythrobacter</taxon>
    </lineage>
</organism>
<dbReference type="OrthoDB" id="9812349at2"/>
<dbReference type="PANTHER" id="PTHR34980:SF2">
    <property type="entry name" value="INNER MEMBRANE PROTEIN YHAH-RELATED"/>
    <property type="match status" value="1"/>
</dbReference>
<dbReference type="AlphaFoldDB" id="A0A845ATT5"/>
<dbReference type="Pfam" id="PF05656">
    <property type="entry name" value="DUF805"/>
    <property type="match status" value="1"/>
</dbReference>
<feature type="transmembrane region" description="Helical" evidence="1">
    <location>
        <begin position="65"/>
        <end position="90"/>
    </location>
</feature>
<keyword evidence="1" id="KW-0472">Membrane</keyword>